<accession>A0AAF5RY10</accession>
<organism evidence="1 2">
    <name type="scientific">Wuchereria bancrofti</name>
    <dbReference type="NCBI Taxonomy" id="6293"/>
    <lineage>
        <taxon>Eukaryota</taxon>
        <taxon>Metazoa</taxon>
        <taxon>Ecdysozoa</taxon>
        <taxon>Nematoda</taxon>
        <taxon>Chromadorea</taxon>
        <taxon>Rhabditida</taxon>
        <taxon>Spirurina</taxon>
        <taxon>Spiruromorpha</taxon>
        <taxon>Filarioidea</taxon>
        <taxon>Onchocercidae</taxon>
        <taxon>Wuchereria</taxon>
    </lineage>
</organism>
<reference evidence="1" key="1">
    <citation type="submission" date="2015-03" db="EMBL/GenBank/DDBJ databases">
        <title>Wuchereria bancrofti Genome Sequencing Papua New Guinea Strain.</title>
        <authorList>
            <person name="Small S.T."/>
            <person name="Serre D."/>
            <person name="Zimmerman P.A."/>
        </authorList>
    </citation>
    <scope>NUCLEOTIDE SEQUENCE [LARGE SCALE GENOMIC DNA]</scope>
    <source>
        <strain evidence="1">pt0022</strain>
    </source>
</reference>
<proteinExistence type="predicted"/>
<dbReference type="WBParaSite" id="mrna-Wban_10836">
    <property type="protein sequence ID" value="mrna-Wban_10836"/>
    <property type="gene ID" value="Wban_10836"/>
</dbReference>
<evidence type="ECO:0000313" key="2">
    <source>
        <dbReference type="WBParaSite" id="mrna-Wban_10836"/>
    </source>
</evidence>
<reference evidence="2" key="3">
    <citation type="submission" date="2024-02" db="UniProtKB">
        <authorList>
            <consortium name="WormBaseParasite"/>
        </authorList>
    </citation>
    <scope>IDENTIFICATION</scope>
    <source>
        <strain evidence="2">pt0022</strain>
    </source>
</reference>
<reference evidence="1" key="2">
    <citation type="journal article" date="2016" name="Mol. Ecol.">
        <title>Population genomics of the filarial nematode parasite Wuchereria bancrofti from mosquitoes.</title>
        <authorList>
            <person name="Small S.T."/>
            <person name="Reimer L.J."/>
            <person name="Tisch D.J."/>
            <person name="King C.L."/>
            <person name="Christensen B.M."/>
            <person name="Siba P.M."/>
            <person name="Kazura J.W."/>
            <person name="Serre D."/>
            <person name="Zimmerman P.A."/>
        </authorList>
    </citation>
    <scope>NUCLEOTIDE SEQUENCE</scope>
    <source>
        <strain evidence="1">pt0022</strain>
    </source>
</reference>
<sequence length="49" mass="5459">MSSINLGISEEKSNHLWTYPFSVRYFTSTKNCFLLSITNCLLVSSIAAA</sequence>
<protein>
    <submittedName>
        <fullName evidence="2">Uncharacterized protein</fullName>
    </submittedName>
</protein>
<dbReference type="Proteomes" id="UP000093561">
    <property type="component" value="Unassembled WGS sequence"/>
</dbReference>
<name>A0AAF5RY10_WUCBA</name>
<dbReference type="AlphaFoldDB" id="A0AAF5RY10"/>
<evidence type="ECO:0000313" key="1">
    <source>
        <dbReference type="Proteomes" id="UP000093561"/>
    </source>
</evidence>